<reference evidence="2 3" key="1">
    <citation type="journal article" date="2016" name="Genome Biol. Evol.">
        <title>Gene Family Evolution Reflects Adaptation to Soil Environmental Stressors in the Genome of the Collembolan Orchesella cincta.</title>
        <authorList>
            <person name="Faddeeva-Vakhrusheva A."/>
            <person name="Derks M.F."/>
            <person name="Anvar S.Y."/>
            <person name="Agamennone V."/>
            <person name="Suring W."/>
            <person name="Smit S."/>
            <person name="van Straalen N.M."/>
            <person name="Roelofs D."/>
        </authorList>
    </citation>
    <scope>NUCLEOTIDE SEQUENCE [LARGE SCALE GENOMIC DNA]</scope>
    <source>
        <tissue evidence="2">Mixed pool</tissue>
    </source>
</reference>
<keyword evidence="3" id="KW-1185">Reference proteome</keyword>
<evidence type="ECO:0000256" key="1">
    <source>
        <dbReference type="SAM" id="MobiDB-lite"/>
    </source>
</evidence>
<evidence type="ECO:0000313" key="2">
    <source>
        <dbReference type="EMBL" id="ODM91239.1"/>
    </source>
</evidence>
<dbReference type="Proteomes" id="UP000094527">
    <property type="component" value="Unassembled WGS sequence"/>
</dbReference>
<dbReference type="EMBL" id="LJIJ01001622">
    <property type="protein sequence ID" value="ODM91239.1"/>
    <property type="molecule type" value="Genomic_DNA"/>
</dbReference>
<dbReference type="AlphaFoldDB" id="A0A1D2ME61"/>
<organism evidence="2 3">
    <name type="scientific">Orchesella cincta</name>
    <name type="common">Springtail</name>
    <name type="synonym">Podura cincta</name>
    <dbReference type="NCBI Taxonomy" id="48709"/>
    <lineage>
        <taxon>Eukaryota</taxon>
        <taxon>Metazoa</taxon>
        <taxon>Ecdysozoa</taxon>
        <taxon>Arthropoda</taxon>
        <taxon>Hexapoda</taxon>
        <taxon>Collembola</taxon>
        <taxon>Entomobryomorpha</taxon>
        <taxon>Entomobryoidea</taxon>
        <taxon>Orchesellidae</taxon>
        <taxon>Orchesellinae</taxon>
        <taxon>Orchesella</taxon>
    </lineage>
</organism>
<name>A0A1D2ME61_ORCCI</name>
<proteinExistence type="predicted"/>
<feature type="region of interest" description="Disordered" evidence="1">
    <location>
        <begin position="14"/>
        <end position="75"/>
    </location>
</feature>
<sequence length="309" mass="34108">MIMANNKKSINRFFASTPKDVQVHPETSYSQSSSTNASLKKVQLDIQPPSTSVSTVSSTAPTDTSGQESSKTAARRFTVPRKSLLAIRKSVSALDGDLEEGTNEPRKTITGTRTFRIWHPQSDKKSIVVNVGKEVDPNAEKVFESENINAKDFVEWKKEAKAQLPSVTGGNPVETLDEVVDAGPSIKKEDAKTGQQIIRRLSLEDKAPLRKSIPVVHVEDYSHSGHRKHSYDEDSLASTVVDVESDEDDDDIDRKHAGHDIKGKIKTLKELAEHLTSKRAIRQQLVLKATGSTVLDTEGLPISRFFHCI</sequence>
<feature type="compositionally biased region" description="Low complexity" evidence="1">
    <location>
        <begin position="48"/>
        <end position="65"/>
    </location>
</feature>
<accession>A0A1D2ME61</accession>
<comment type="caution">
    <text evidence="2">The sequence shown here is derived from an EMBL/GenBank/DDBJ whole genome shotgun (WGS) entry which is preliminary data.</text>
</comment>
<protein>
    <submittedName>
        <fullName evidence="2">Uncharacterized protein</fullName>
    </submittedName>
</protein>
<gene>
    <name evidence="2" type="ORF">Ocin01_15442</name>
</gene>
<evidence type="ECO:0000313" key="3">
    <source>
        <dbReference type="Proteomes" id="UP000094527"/>
    </source>
</evidence>
<feature type="compositionally biased region" description="Low complexity" evidence="1">
    <location>
        <begin position="28"/>
        <end position="38"/>
    </location>
</feature>